<evidence type="ECO:0000313" key="1">
    <source>
        <dbReference type="EMBL" id="KKN32728.1"/>
    </source>
</evidence>
<proteinExistence type="predicted"/>
<gene>
    <name evidence="1" type="ORF">LCGC14_0811140</name>
</gene>
<dbReference type="EMBL" id="LAZR01002232">
    <property type="protein sequence ID" value="KKN32728.1"/>
    <property type="molecule type" value="Genomic_DNA"/>
</dbReference>
<organism evidence="1">
    <name type="scientific">marine sediment metagenome</name>
    <dbReference type="NCBI Taxonomy" id="412755"/>
    <lineage>
        <taxon>unclassified sequences</taxon>
        <taxon>metagenomes</taxon>
        <taxon>ecological metagenomes</taxon>
    </lineage>
</organism>
<name>A0A0F9SU51_9ZZZZ</name>
<feature type="non-terminal residue" evidence="1">
    <location>
        <position position="63"/>
    </location>
</feature>
<accession>A0A0F9SU51</accession>
<sequence>MFTHEELVKEVATVCDTPLVHVETMRQYAETYPEDAGFCMDAVCRGCDIPAQAKRWCGAVAYV</sequence>
<dbReference type="AlphaFoldDB" id="A0A0F9SU51"/>
<comment type="caution">
    <text evidence="1">The sequence shown here is derived from an EMBL/GenBank/DDBJ whole genome shotgun (WGS) entry which is preliminary data.</text>
</comment>
<protein>
    <submittedName>
        <fullName evidence="1">Uncharacterized protein</fullName>
    </submittedName>
</protein>
<reference evidence="1" key="1">
    <citation type="journal article" date="2015" name="Nature">
        <title>Complex archaea that bridge the gap between prokaryotes and eukaryotes.</title>
        <authorList>
            <person name="Spang A."/>
            <person name="Saw J.H."/>
            <person name="Jorgensen S.L."/>
            <person name="Zaremba-Niedzwiedzka K."/>
            <person name="Martijn J."/>
            <person name="Lind A.E."/>
            <person name="van Eijk R."/>
            <person name="Schleper C."/>
            <person name="Guy L."/>
            <person name="Ettema T.J."/>
        </authorList>
    </citation>
    <scope>NUCLEOTIDE SEQUENCE</scope>
</reference>